<feature type="transmembrane region" description="Helical" evidence="2">
    <location>
        <begin position="269"/>
        <end position="287"/>
    </location>
</feature>
<keyword evidence="2" id="KW-1133">Transmembrane helix</keyword>
<evidence type="ECO:0000313" key="3">
    <source>
        <dbReference type="EMBL" id="TKC39582.1"/>
    </source>
</evidence>
<evidence type="ECO:0000256" key="2">
    <source>
        <dbReference type="SAM" id="Phobius"/>
    </source>
</evidence>
<keyword evidence="2" id="KW-0472">Membrane</keyword>
<dbReference type="GO" id="GO:0016298">
    <property type="term" value="F:lipase activity"/>
    <property type="evidence" value="ECO:0007669"/>
    <property type="project" value="InterPro"/>
</dbReference>
<gene>
    <name evidence="3" type="ORF">EI555_010375</name>
</gene>
<dbReference type="Pfam" id="PF10230">
    <property type="entry name" value="LIDHydrolase"/>
    <property type="match status" value="1"/>
</dbReference>
<feature type="non-terminal residue" evidence="3">
    <location>
        <position position="532"/>
    </location>
</feature>
<dbReference type="AlphaFoldDB" id="A0A4U1ESR6"/>
<organism evidence="3 4">
    <name type="scientific">Monodon monoceros</name>
    <name type="common">Narwhal</name>
    <name type="synonym">Ceratodon monodon</name>
    <dbReference type="NCBI Taxonomy" id="40151"/>
    <lineage>
        <taxon>Eukaryota</taxon>
        <taxon>Metazoa</taxon>
        <taxon>Chordata</taxon>
        <taxon>Craniata</taxon>
        <taxon>Vertebrata</taxon>
        <taxon>Euteleostomi</taxon>
        <taxon>Mammalia</taxon>
        <taxon>Eutheria</taxon>
        <taxon>Laurasiatheria</taxon>
        <taxon>Artiodactyla</taxon>
        <taxon>Whippomorpha</taxon>
        <taxon>Cetacea</taxon>
        <taxon>Odontoceti</taxon>
        <taxon>Monodontidae</taxon>
        <taxon>Monodon</taxon>
    </lineage>
</organism>
<protein>
    <submittedName>
        <fullName evidence="3">Uncharacterized protein</fullName>
    </submittedName>
</protein>
<dbReference type="GO" id="GO:0005811">
    <property type="term" value="C:lipid droplet"/>
    <property type="evidence" value="ECO:0007669"/>
    <property type="project" value="InterPro"/>
</dbReference>
<evidence type="ECO:0000313" key="4">
    <source>
        <dbReference type="Proteomes" id="UP000308365"/>
    </source>
</evidence>
<dbReference type="GO" id="GO:0019915">
    <property type="term" value="P:lipid storage"/>
    <property type="evidence" value="ECO:0007669"/>
    <property type="project" value="InterPro"/>
</dbReference>
<dbReference type="EMBL" id="RWIC01000855">
    <property type="protein sequence ID" value="TKC39582.1"/>
    <property type="molecule type" value="Genomic_DNA"/>
</dbReference>
<dbReference type="PANTHER" id="PTHR13390">
    <property type="entry name" value="LIPASE"/>
    <property type="match status" value="1"/>
</dbReference>
<name>A0A4U1ESR6_MONMO</name>
<dbReference type="Proteomes" id="UP000308365">
    <property type="component" value="Unassembled WGS sequence"/>
</dbReference>
<dbReference type="InterPro" id="IPR019363">
    <property type="entry name" value="LDAH"/>
</dbReference>
<evidence type="ECO:0000256" key="1">
    <source>
        <dbReference type="ARBA" id="ARBA00022801"/>
    </source>
</evidence>
<sequence length="532" mass="59880">VAAVSLVFPNSLAAMALLPVIITIITKAKLGMANIRYEPIAVVKKMATYRNRIVNQSLSTRDRKAMHTPTEDRFRYSAADQTSPYKSKTCQLSSLCLSNFLKDKELVEVIKHSRGTYETLTSEVTQNLRATVGQNSLKPIAKTEGLSTFSEKPKDQAAVARQHSTFTGRDSIGSFMAKVFVIHKGKYSVFVPRQIFYYSKPKEKEREIMTNEASQSGRPGKLLRQHEAMICVDLPPMSRRFELRFENQVLKCGPWTEGVNTLSANRPKLLIFFITGNTGFSAFYVPFTKALYSSTKRRFPVWVISHAGHADIYGLCGQAEYKLAFLRTHVPKEMKLVVTDSEAYAPELPITRRFLLSPAIERMTDSPIHFCAGFDVLYVPGYLLLKSWPEKIRSSMIRMLLRMINVESECSFLNALEPFCLISAASLGSQEMMEVVKTDNETIKEHVPKFTFYYDTIDGWCPKAESVQPTFRATNADGFTEQHVPDIACPCQLGRMAVPKSKEHTHIVNAEVQSQDMSKMSNPIPDSDICGT</sequence>
<proteinExistence type="predicted"/>
<comment type="caution">
    <text evidence="3">The sequence shown here is derived from an EMBL/GenBank/DDBJ whole genome shotgun (WGS) entry which is preliminary data.</text>
</comment>
<reference evidence="4" key="1">
    <citation type="journal article" date="2019" name="IScience">
        <title>Narwhal Genome Reveals Long-Term Low Genetic Diversity despite Current Large Abundance Size.</title>
        <authorList>
            <person name="Westbury M.V."/>
            <person name="Petersen B."/>
            <person name="Garde E."/>
            <person name="Heide-Jorgensen M.P."/>
            <person name="Lorenzen E.D."/>
        </authorList>
    </citation>
    <scope>NUCLEOTIDE SEQUENCE [LARGE SCALE GENOMIC DNA]</scope>
</reference>
<feature type="non-terminal residue" evidence="3">
    <location>
        <position position="1"/>
    </location>
</feature>
<keyword evidence="1" id="KW-0378">Hydrolase</keyword>
<accession>A0A4U1ESR6</accession>
<dbReference type="PANTHER" id="PTHR13390:SF0">
    <property type="entry name" value="LIPID DROPLET-ASSOCIATED HYDROLASE"/>
    <property type="match status" value="1"/>
</dbReference>
<feature type="transmembrane region" description="Helical" evidence="2">
    <location>
        <begin position="6"/>
        <end position="26"/>
    </location>
</feature>
<keyword evidence="2" id="KW-0812">Transmembrane</keyword>